<feature type="non-terminal residue" evidence="5">
    <location>
        <position position="83"/>
    </location>
</feature>
<dbReference type="AlphaFoldDB" id="A0A1Y2CMH1"/>
<keyword evidence="3" id="KW-0378">Hydrolase</keyword>
<dbReference type="Pfam" id="PF02013">
    <property type="entry name" value="CBM_10"/>
    <property type="match status" value="2"/>
</dbReference>
<accession>A0A1Y2CMH1</accession>
<dbReference type="InterPro" id="IPR009034">
    <property type="entry name" value="Dockerin_dom_fun_sf"/>
</dbReference>
<feature type="domain" description="CBM10" evidence="4">
    <location>
        <begin position="1"/>
        <end position="38"/>
    </location>
</feature>
<protein>
    <recommendedName>
        <fullName evidence="4">CBM10 domain-containing protein</fullName>
    </recommendedName>
</protein>
<reference evidence="5 6" key="1">
    <citation type="submission" date="2016-08" db="EMBL/GenBank/DDBJ databases">
        <title>A Parts List for Fungal Cellulosomes Revealed by Comparative Genomics.</title>
        <authorList>
            <consortium name="DOE Joint Genome Institute"/>
            <person name="Haitjema C.H."/>
            <person name="Gilmore S.P."/>
            <person name="Henske J.K."/>
            <person name="Solomon K.V."/>
            <person name="De Groot R."/>
            <person name="Kuo A."/>
            <person name="Mondo S.J."/>
            <person name="Salamov A.A."/>
            <person name="Labutti K."/>
            <person name="Zhao Z."/>
            <person name="Chiniquy J."/>
            <person name="Barry K."/>
            <person name="Brewer H.M."/>
            <person name="Purvine S.O."/>
            <person name="Wright A.T."/>
            <person name="Boxma B."/>
            <person name="Van Alen T."/>
            <person name="Hackstein J.H."/>
            <person name="Baker S.E."/>
            <person name="Grigoriev I.V."/>
            <person name="O'Malley M.A."/>
        </authorList>
    </citation>
    <scope>NUCLEOTIDE SEQUENCE [LARGE SCALE GENOMIC DNA]</scope>
    <source>
        <strain evidence="5 6">G1</strain>
    </source>
</reference>
<sequence length="83" mass="9195">SCWATKLGYPCCKDNSKVIFTDADGRWNVENGDWCGVVDSSSCWATKLGYNCCTSNCPIEYYADDDGSWGVENNNWCGIIKSC</sequence>
<proteinExistence type="predicted"/>
<dbReference type="OrthoDB" id="10305302at2759"/>
<evidence type="ECO:0000259" key="4">
    <source>
        <dbReference type="PROSITE" id="PS51763"/>
    </source>
</evidence>
<evidence type="ECO:0000313" key="6">
    <source>
        <dbReference type="Proteomes" id="UP000193920"/>
    </source>
</evidence>
<dbReference type="InterPro" id="IPR002883">
    <property type="entry name" value="CBM10/Dockerin_dom"/>
</dbReference>
<dbReference type="Gene3D" id="3.90.1220.10">
    <property type="entry name" value="Cellulose docking domain, dockering"/>
    <property type="match status" value="2"/>
</dbReference>
<dbReference type="SUPFAM" id="SSF64571">
    <property type="entry name" value="Cellulose docking domain, dockering"/>
    <property type="match status" value="2"/>
</dbReference>
<evidence type="ECO:0000256" key="3">
    <source>
        <dbReference type="ARBA" id="ARBA00022801"/>
    </source>
</evidence>
<feature type="domain" description="CBM10" evidence="4">
    <location>
        <begin position="42"/>
        <end position="80"/>
    </location>
</feature>
<dbReference type="GO" id="GO:0016787">
    <property type="term" value="F:hydrolase activity"/>
    <property type="evidence" value="ECO:0007669"/>
    <property type="project" value="UniProtKB-KW"/>
</dbReference>
<evidence type="ECO:0000256" key="1">
    <source>
        <dbReference type="ARBA" id="ARBA00022729"/>
    </source>
</evidence>
<dbReference type="EMBL" id="MCOG01000104">
    <property type="protein sequence ID" value="ORY47565.1"/>
    <property type="molecule type" value="Genomic_DNA"/>
</dbReference>
<name>A0A1Y2CMH1_9FUNG</name>
<keyword evidence="1" id="KW-0732">Signal</keyword>
<comment type="caution">
    <text evidence="5">The sequence shown here is derived from an EMBL/GenBank/DDBJ whole genome shotgun (WGS) entry which is preliminary data.</text>
</comment>
<dbReference type="PROSITE" id="PS51763">
    <property type="entry name" value="CBM10"/>
    <property type="match status" value="2"/>
</dbReference>
<dbReference type="Proteomes" id="UP000193920">
    <property type="component" value="Unassembled WGS sequence"/>
</dbReference>
<organism evidence="5 6">
    <name type="scientific">Neocallimastix californiae</name>
    <dbReference type="NCBI Taxonomy" id="1754190"/>
    <lineage>
        <taxon>Eukaryota</taxon>
        <taxon>Fungi</taxon>
        <taxon>Fungi incertae sedis</taxon>
        <taxon>Chytridiomycota</taxon>
        <taxon>Chytridiomycota incertae sedis</taxon>
        <taxon>Neocallimastigomycetes</taxon>
        <taxon>Neocallimastigales</taxon>
        <taxon>Neocallimastigaceae</taxon>
        <taxon>Neocallimastix</taxon>
    </lineage>
</organism>
<feature type="non-terminal residue" evidence="5">
    <location>
        <position position="1"/>
    </location>
</feature>
<gene>
    <name evidence="5" type="ORF">LY90DRAFT_372237</name>
</gene>
<evidence type="ECO:0000313" key="5">
    <source>
        <dbReference type="EMBL" id="ORY47565.1"/>
    </source>
</evidence>
<keyword evidence="2" id="KW-0677">Repeat</keyword>
<evidence type="ECO:0000256" key="2">
    <source>
        <dbReference type="ARBA" id="ARBA00022737"/>
    </source>
</evidence>
<keyword evidence="6" id="KW-1185">Reference proteome</keyword>